<dbReference type="EMBL" id="JACOPG010000002">
    <property type="protein sequence ID" value="MBC5686245.1"/>
    <property type="molecule type" value="Genomic_DNA"/>
</dbReference>
<dbReference type="InterPro" id="IPR010037">
    <property type="entry name" value="FkbH_domain"/>
</dbReference>
<dbReference type="RefSeq" id="WP_186854185.1">
    <property type="nucleotide sequence ID" value="NZ_JACOPG010000002.1"/>
</dbReference>
<organism evidence="2 3">
    <name type="scientific">Roseburia lenta</name>
    <dbReference type="NCBI Taxonomy" id="2763061"/>
    <lineage>
        <taxon>Bacteria</taxon>
        <taxon>Bacillati</taxon>
        <taxon>Bacillota</taxon>
        <taxon>Clostridia</taxon>
        <taxon>Lachnospirales</taxon>
        <taxon>Lachnospiraceae</taxon>
        <taxon>Roseburia</taxon>
    </lineage>
</organism>
<sequence length="595" mass="68964">MKKELLYPFDANYILAKKKRIKRELLAEGERFVDKKIAILGGSTTNDIKLILELFLLNQGIRPSFYESEYNKYYEDAVFDNAELEAFAPDLIYIHTSNRNITRYPQMSDSKSRITDLLEAEYQKYCTIWESIADRYHCPIIQNNFEMPMYRLMGNRDASDRHGKVNFLTRLNMLFYDYADNHEDFYICDINYISADYGLAEWSDPFFYHMYKYALNVNAIPYLAFNVANIIKSVFGKNKKGLVLDLDNTLWGGVIGDDGVENIALGQEVAEGQIYSEFQNYVKEQTQLGVILNIDSKNDFENAKAGIEHPDSAFCMQDFIEVKANWEPKDQNFREIAEDLNLLPESLVFVDDNPAERSIVAQNLDGVCAPEIGDARDYIRILDRNGFFETTILSEDDQKRNEMYRANADRKKSLHAFTDYHAYLESLQMKGTILPFDEMSLNRVAQLSNKSNQFNLTTKRYTRDEMEMRAKDENYITLYGKLEDKFGDNGIVSVVIGKRVKEECHIELWIMSCRVLKRDMEYAMLDTLIETCQNKGIKKIRGFYYPTAKNAMVKDFYGKMGFSQVACDAAGNSEWELEITLVWEKKNNVICVNGE</sequence>
<dbReference type="InterPro" id="IPR036514">
    <property type="entry name" value="SGNH_hydro_sf"/>
</dbReference>
<dbReference type="InterPro" id="IPR010033">
    <property type="entry name" value="HAD_SF_ppase_IIIC"/>
</dbReference>
<dbReference type="Pfam" id="PF21211">
    <property type="entry name" value="FkbH_N"/>
    <property type="match status" value="1"/>
</dbReference>
<proteinExistence type="predicted"/>
<evidence type="ECO:0000313" key="3">
    <source>
        <dbReference type="Proteomes" id="UP000643810"/>
    </source>
</evidence>
<dbReference type="Gene3D" id="3.40.50.1000">
    <property type="entry name" value="HAD superfamily/HAD-like"/>
    <property type="match status" value="1"/>
</dbReference>
<dbReference type="NCBIfam" id="TIGR01681">
    <property type="entry name" value="HAD-SF-IIIC"/>
    <property type="match status" value="1"/>
</dbReference>
<dbReference type="SUPFAM" id="SSF56784">
    <property type="entry name" value="HAD-like"/>
    <property type="match status" value="1"/>
</dbReference>
<name>A0ABR7GHE2_9FIRM</name>
<dbReference type="Gene3D" id="3.40.50.1110">
    <property type="entry name" value="SGNH hydrolase"/>
    <property type="match status" value="1"/>
</dbReference>
<evidence type="ECO:0000259" key="1">
    <source>
        <dbReference type="Pfam" id="PF21211"/>
    </source>
</evidence>
<evidence type="ECO:0000313" key="2">
    <source>
        <dbReference type="EMBL" id="MBC5686245.1"/>
    </source>
</evidence>
<dbReference type="InterPro" id="IPR023214">
    <property type="entry name" value="HAD_sf"/>
</dbReference>
<dbReference type="InterPro" id="IPR049369">
    <property type="entry name" value="BF1531-like_N"/>
</dbReference>
<accession>A0ABR7GHE2</accession>
<feature type="domain" description="BF1531-like N-terminal" evidence="1">
    <location>
        <begin position="36"/>
        <end position="232"/>
    </location>
</feature>
<comment type="caution">
    <text evidence="2">The sequence shown here is derived from an EMBL/GenBank/DDBJ whole genome shotgun (WGS) entry which is preliminary data.</text>
</comment>
<dbReference type="NCBIfam" id="TIGR01686">
    <property type="entry name" value="FkbH"/>
    <property type="match status" value="1"/>
</dbReference>
<gene>
    <name evidence="2" type="ORF">H8R94_06440</name>
</gene>
<reference evidence="2 3" key="1">
    <citation type="submission" date="2020-08" db="EMBL/GenBank/DDBJ databases">
        <title>Genome public.</title>
        <authorList>
            <person name="Liu C."/>
            <person name="Sun Q."/>
        </authorList>
    </citation>
    <scope>NUCLEOTIDE SEQUENCE [LARGE SCALE GENOMIC DNA]</scope>
    <source>
        <strain evidence="2 3">NSJ-9</strain>
    </source>
</reference>
<keyword evidence="3" id="KW-1185">Reference proteome</keyword>
<dbReference type="InterPro" id="IPR036412">
    <property type="entry name" value="HAD-like_sf"/>
</dbReference>
<protein>
    <submittedName>
        <fullName evidence="2">HAD-IIIC family phosphatase</fullName>
    </submittedName>
</protein>
<dbReference type="Proteomes" id="UP000643810">
    <property type="component" value="Unassembled WGS sequence"/>
</dbReference>